<sequence>MDDKKVRWINNQLASREEEHWCQMMDQKEEDHSDALVKFRNVLEVVYHFVVLTSHFGLSLIHRTRKTKIWLALHMSEKLVIHKTLVTKVSLWLPTSRP</sequence>
<protein>
    <submittedName>
        <fullName evidence="1">Uncharacterized protein</fullName>
    </submittedName>
</protein>
<proteinExistence type="predicted"/>
<name>A0A3P6GER0_BRAOL</name>
<reference evidence="1" key="1">
    <citation type="submission" date="2018-11" db="EMBL/GenBank/DDBJ databases">
        <authorList>
            <consortium name="Genoscope - CEA"/>
            <person name="William W."/>
        </authorList>
    </citation>
    <scope>NUCLEOTIDE SEQUENCE</scope>
</reference>
<gene>
    <name evidence="1" type="ORF">BOLC6T40171H</name>
</gene>
<evidence type="ECO:0000313" key="1">
    <source>
        <dbReference type="EMBL" id="VDD64718.1"/>
    </source>
</evidence>
<organism evidence="1">
    <name type="scientific">Brassica oleracea</name>
    <name type="common">Wild cabbage</name>
    <dbReference type="NCBI Taxonomy" id="3712"/>
    <lineage>
        <taxon>Eukaryota</taxon>
        <taxon>Viridiplantae</taxon>
        <taxon>Streptophyta</taxon>
        <taxon>Embryophyta</taxon>
        <taxon>Tracheophyta</taxon>
        <taxon>Spermatophyta</taxon>
        <taxon>Magnoliopsida</taxon>
        <taxon>eudicotyledons</taxon>
        <taxon>Gunneridae</taxon>
        <taxon>Pentapetalae</taxon>
        <taxon>rosids</taxon>
        <taxon>malvids</taxon>
        <taxon>Brassicales</taxon>
        <taxon>Brassicaceae</taxon>
        <taxon>Brassiceae</taxon>
        <taxon>Brassica</taxon>
    </lineage>
</organism>
<dbReference type="EMBL" id="LR031880">
    <property type="protein sequence ID" value="VDD64718.1"/>
    <property type="molecule type" value="Genomic_DNA"/>
</dbReference>
<accession>A0A3P6GER0</accession>
<dbReference type="AlphaFoldDB" id="A0A3P6GER0"/>